<dbReference type="InterPro" id="IPR050706">
    <property type="entry name" value="Cyclic-di-GMP_PDE-like"/>
</dbReference>
<dbReference type="SUPFAM" id="SSF55073">
    <property type="entry name" value="Nucleotide cyclase"/>
    <property type="match status" value="1"/>
</dbReference>
<organism evidence="4 5">
    <name type="scientific">Candidatus Oscillibacter excrementigallinarum</name>
    <dbReference type="NCBI Taxonomy" id="2838716"/>
    <lineage>
        <taxon>Bacteria</taxon>
        <taxon>Bacillati</taxon>
        <taxon>Bacillota</taxon>
        <taxon>Clostridia</taxon>
        <taxon>Eubacteriales</taxon>
        <taxon>Oscillospiraceae</taxon>
        <taxon>Oscillibacter</taxon>
    </lineage>
</organism>
<dbReference type="InterPro" id="IPR000160">
    <property type="entry name" value="GGDEF_dom"/>
</dbReference>
<feature type="domain" description="GGDEF" evidence="3">
    <location>
        <begin position="356"/>
        <end position="491"/>
    </location>
</feature>
<dbReference type="PANTHER" id="PTHR33121:SF70">
    <property type="entry name" value="SIGNALING PROTEIN YKOW"/>
    <property type="match status" value="1"/>
</dbReference>
<dbReference type="Gene3D" id="3.30.70.270">
    <property type="match status" value="1"/>
</dbReference>
<accession>A0A9D2LHT1</accession>
<evidence type="ECO:0000259" key="3">
    <source>
        <dbReference type="PROSITE" id="PS50887"/>
    </source>
</evidence>
<evidence type="ECO:0000313" key="4">
    <source>
        <dbReference type="EMBL" id="HJB12912.1"/>
    </source>
</evidence>
<dbReference type="Gene3D" id="3.20.20.450">
    <property type="entry name" value="EAL domain"/>
    <property type="match status" value="1"/>
</dbReference>
<reference evidence="4" key="1">
    <citation type="journal article" date="2021" name="PeerJ">
        <title>Extensive microbial diversity within the chicken gut microbiome revealed by metagenomics and culture.</title>
        <authorList>
            <person name="Gilroy R."/>
            <person name="Ravi A."/>
            <person name="Getino M."/>
            <person name="Pursley I."/>
            <person name="Horton D.L."/>
            <person name="Alikhan N.F."/>
            <person name="Baker D."/>
            <person name="Gharbi K."/>
            <person name="Hall N."/>
            <person name="Watson M."/>
            <person name="Adriaenssens E.M."/>
            <person name="Foster-Nyarko E."/>
            <person name="Jarju S."/>
            <person name="Secka A."/>
            <person name="Antonio M."/>
            <person name="Oren A."/>
            <person name="Chaudhuri R.R."/>
            <person name="La Ragione R."/>
            <person name="Hildebrand F."/>
            <person name="Pallen M.J."/>
        </authorList>
    </citation>
    <scope>NUCLEOTIDE SEQUENCE</scope>
    <source>
        <strain evidence="4">ChiBcec18-1249</strain>
    </source>
</reference>
<dbReference type="GO" id="GO:0071111">
    <property type="term" value="F:cyclic-guanylate-specific phosphodiesterase activity"/>
    <property type="evidence" value="ECO:0007669"/>
    <property type="project" value="InterPro"/>
</dbReference>
<dbReference type="EMBL" id="DWZJ01000032">
    <property type="protein sequence ID" value="HJB12912.1"/>
    <property type="molecule type" value="Genomic_DNA"/>
</dbReference>
<dbReference type="Pfam" id="PF00563">
    <property type="entry name" value="EAL"/>
    <property type="match status" value="1"/>
</dbReference>
<dbReference type="Proteomes" id="UP000823824">
    <property type="component" value="Unassembled WGS sequence"/>
</dbReference>
<proteinExistence type="predicted"/>
<evidence type="ECO:0000256" key="1">
    <source>
        <dbReference type="SAM" id="Phobius"/>
    </source>
</evidence>
<dbReference type="Pfam" id="PF00990">
    <property type="entry name" value="GGDEF"/>
    <property type="match status" value="1"/>
</dbReference>
<dbReference type="InterPro" id="IPR029787">
    <property type="entry name" value="Nucleotide_cyclase"/>
</dbReference>
<evidence type="ECO:0000259" key="2">
    <source>
        <dbReference type="PROSITE" id="PS50883"/>
    </source>
</evidence>
<evidence type="ECO:0000313" key="5">
    <source>
        <dbReference type="Proteomes" id="UP000823824"/>
    </source>
</evidence>
<sequence length="766" mass="85228">MIESKLQKKLRGAVLQVSIVTAVLLVCGGLLFSHLRDVQEAAVRSQVAAEAEEYRSRIHKQLQSGFQILSSLSAFLEEPSDEEDWSRLARQLREAKQGNDFLSMAFYGRDLRGIVCAEDQAPLANAPLAELDPEAQSAVTLALDGSPSVSRLFQSTISQQRVFAYSIPVYADGAVIGALSATDHIDIFTDILSGDTVLGGGGYIHLIGSDGSFLVRSPHTVVQTHADTIYDGPYLSGSSESEVREAMENQERIFSAFTYEGRSYPFLLEPVGLNGWYLFCVNTGEGLASASADSSLTIGVLFALVLLLVLFLMVRGYRLLRNYSQDLRRLAYYDPLTGAENAVRFHQRLVEALGAGGGSVAALSVRQFPFITEIFGKERANRLLCQIREITDRHLREREFFCRDSGGLFYLFLRDMEQEPVRARLEELIRDLEQSAEISRLDYQLAFYCGVVSASAGGNPEAAADHLLTSVLFALDRARGGHTSTIWFFDTELHKKEELENDIESHMHQALLDGEFQMFLQPKKDLRSGELAGAEALVRWRTSDGRMIFPDQFIPLFERNGFCARLDLYMAEQACRRIRSWMDRGIAPIPLSVNQSKRLFFEPDYVQSLTDLARAYGIPPRFITLEILEGLALENVDALNEKIGQLQAVGFRISLDDFGSGFSSLNTLGKLRIDELKLDRGFLLGVSSREQDRVRLILKEIVQIARQLSISTVAEGVETAEDERLVREVGCDLGQGYLYGRPVSADAFDAAFMRSPPPRMLEGNGA</sequence>
<protein>
    <submittedName>
        <fullName evidence="4">EAL domain-containing protein</fullName>
    </submittedName>
</protein>
<feature type="domain" description="EAL" evidence="2">
    <location>
        <begin position="500"/>
        <end position="756"/>
    </location>
</feature>
<dbReference type="SMART" id="SM00267">
    <property type="entry name" value="GGDEF"/>
    <property type="match status" value="1"/>
</dbReference>
<dbReference type="InterPro" id="IPR035919">
    <property type="entry name" value="EAL_sf"/>
</dbReference>
<dbReference type="InterPro" id="IPR001633">
    <property type="entry name" value="EAL_dom"/>
</dbReference>
<dbReference type="SMART" id="SM00052">
    <property type="entry name" value="EAL"/>
    <property type="match status" value="1"/>
</dbReference>
<dbReference type="PANTHER" id="PTHR33121">
    <property type="entry name" value="CYCLIC DI-GMP PHOSPHODIESTERASE PDEF"/>
    <property type="match status" value="1"/>
</dbReference>
<keyword evidence="1" id="KW-0812">Transmembrane</keyword>
<dbReference type="PROSITE" id="PS50883">
    <property type="entry name" value="EAL"/>
    <property type="match status" value="1"/>
</dbReference>
<keyword evidence="1" id="KW-1133">Transmembrane helix</keyword>
<dbReference type="PROSITE" id="PS50887">
    <property type="entry name" value="GGDEF"/>
    <property type="match status" value="1"/>
</dbReference>
<keyword evidence="1" id="KW-0472">Membrane</keyword>
<dbReference type="CDD" id="cd18773">
    <property type="entry name" value="PDC1_HK_sensor"/>
    <property type="match status" value="1"/>
</dbReference>
<dbReference type="CDD" id="cd18774">
    <property type="entry name" value="PDC2_HK_sensor"/>
    <property type="match status" value="1"/>
</dbReference>
<dbReference type="InterPro" id="IPR043128">
    <property type="entry name" value="Rev_trsase/Diguanyl_cyclase"/>
</dbReference>
<gene>
    <name evidence="4" type="ORF">H9787_04300</name>
</gene>
<reference evidence="4" key="2">
    <citation type="submission" date="2021-04" db="EMBL/GenBank/DDBJ databases">
        <authorList>
            <person name="Gilroy R."/>
        </authorList>
    </citation>
    <scope>NUCLEOTIDE SEQUENCE</scope>
    <source>
        <strain evidence="4">ChiBcec18-1249</strain>
    </source>
</reference>
<dbReference type="SUPFAM" id="SSF141868">
    <property type="entry name" value="EAL domain-like"/>
    <property type="match status" value="1"/>
</dbReference>
<dbReference type="CDD" id="cd01948">
    <property type="entry name" value="EAL"/>
    <property type="match status" value="1"/>
</dbReference>
<dbReference type="Gene3D" id="3.30.450.20">
    <property type="entry name" value="PAS domain"/>
    <property type="match status" value="1"/>
</dbReference>
<comment type="caution">
    <text evidence="4">The sequence shown here is derived from an EMBL/GenBank/DDBJ whole genome shotgun (WGS) entry which is preliminary data.</text>
</comment>
<dbReference type="AlphaFoldDB" id="A0A9D2LHT1"/>
<name>A0A9D2LHT1_9FIRM</name>
<feature type="transmembrane region" description="Helical" evidence="1">
    <location>
        <begin position="296"/>
        <end position="314"/>
    </location>
</feature>
<feature type="transmembrane region" description="Helical" evidence="1">
    <location>
        <begin position="12"/>
        <end position="35"/>
    </location>
</feature>